<dbReference type="OrthoDB" id="1730907at2759"/>
<gene>
    <name evidence="1" type="ORF">CR513_55511</name>
</gene>
<sequence>MDPIKYIFEKLALIRKIARWQVALSEYDIIHVMQKAVKGSVVADYLAYSPLTDYQHMRHEFPDEDIMMLMED</sequence>
<dbReference type="Proteomes" id="UP000257109">
    <property type="component" value="Unassembled WGS sequence"/>
</dbReference>
<dbReference type="PANTHER" id="PTHR48475:SF1">
    <property type="entry name" value="RNASE H TYPE-1 DOMAIN-CONTAINING PROTEIN"/>
    <property type="match status" value="1"/>
</dbReference>
<accession>A0A371EIB5</accession>
<keyword evidence="2" id="KW-1185">Reference proteome</keyword>
<name>A0A371EIB5_MUCPR</name>
<organism evidence="1 2">
    <name type="scientific">Mucuna pruriens</name>
    <name type="common">Velvet bean</name>
    <name type="synonym">Dolichos pruriens</name>
    <dbReference type="NCBI Taxonomy" id="157652"/>
    <lineage>
        <taxon>Eukaryota</taxon>
        <taxon>Viridiplantae</taxon>
        <taxon>Streptophyta</taxon>
        <taxon>Embryophyta</taxon>
        <taxon>Tracheophyta</taxon>
        <taxon>Spermatophyta</taxon>
        <taxon>Magnoliopsida</taxon>
        <taxon>eudicotyledons</taxon>
        <taxon>Gunneridae</taxon>
        <taxon>Pentapetalae</taxon>
        <taxon>rosids</taxon>
        <taxon>fabids</taxon>
        <taxon>Fabales</taxon>
        <taxon>Fabaceae</taxon>
        <taxon>Papilionoideae</taxon>
        <taxon>50 kb inversion clade</taxon>
        <taxon>NPAAA clade</taxon>
        <taxon>indigoferoid/millettioid clade</taxon>
        <taxon>Phaseoleae</taxon>
        <taxon>Mucuna</taxon>
    </lineage>
</organism>
<dbReference type="EMBL" id="QJKJ01013732">
    <property type="protein sequence ID" value="RDX65795.1"/>
    <property type="molecule type" value="Genomic_DNA"/>
</dbReference>
<proteinExistence type="predicted"/>
<dbReference type="AlphaFoldDB" id="A0A371EIB5"/>
<evidence type="ECO:0000313" key="2">
    <source>
        <dbReference type="Proteomes" id="UP000257109"/>
    </source>
</evidence>
<dbReference type="PANTHER" id="PTHR48475">
    <property type="entry name" value="RIBONUCLEASE H"/>
    <property type="match status" value="1"/>
</dbReference>
<comment type="caution">
    <text evidence="1">The sequence shown here is derived from an EMBL/GenBank/DDBJ whole genome shotgun (WGS) entry which is preliminary data.</text>
</comment>
<feature type="non-terminal residue" evidence="1">
    <location>
        <position position="1"/>
    </location>
</feature>
<evidence type="ECO:0000313" key="1">
    <source>
        <dbReference type="EMBL" id="RDX65795.1"/>
    </source>
</evidence>
<protein>
    <submittedName>
        <fullName evidence="1">Uncharacterized protein</fullName>
    </submittedName>
</protein>
<reference evidence="1" key="1">
    <citation type="submission" date="2018-05" db="EMBL/GenBank/DDBJ databases">
        <title>Draft genome of Mucuna pruriens seed.</title>
        <authorList>
            <person name="Nnadi N.E."/>
            <person name="Vos R."/>
            <person name="Hasami M.H."/>
            <person name="Devisetty U.K."/>
            <person name="Aguiy J.C."/>
        </authorList>
    </citation>
    <scope>NUCLEOTIDE SEQUENCE [LARGE SCALE GENOMIC DNA]</scope>
    <source>
        <strain evidence="1">JCA_2017</strain>
    </source>
</reference>